<accession>C9LW63</accession>
<evidence type="ECO:0000256" key="1">
    <source>
        <dbReference type="SAM" id="Coils"/>
    </source>
</evidence>
<reference evidence="4 5" key="1">
    <citation type="submission" date="2009-09" db="EMBL/GenBank/DDBJ databases">
        <authorList>
            <person name="Weinstock G."/>
            <person name="Sodergren E."/>
            <person name="Clifton S."/>
            <person name="Fulton L."/>
            <person name="Fulton B."/>
            <person name="Courtney L."/>
            <person name="Fronick C."/>
            <person name="Harrison M."/>
            <person name="Strong C."/>
            <person name="Farmer C."/>
            <person name="Delahaunty K."/>
            <person name="Markovic C."/>
            <person name="Hall O."/>
            <person name="Minx P."/>
            <person name="Tomlinson C."/>
            <person name="Mitreva M."/>
            <person name="Nelson J."/>
            <person name="Hou S."/>
            <person name="Wollam A."/>
            <person name="Pepin K.H."/>
            <person name="Johnson M."/>
            <person name="Bhonagiri V."/>
            <person name="Nash W.E."/>
            <person name="Warren W."/>
            <person name="Chinwalla A."/>
            <person name="Mardis E.R."/>
            <person name="Wilson R.K."/>
        </authorList>
    </citation>
    <scope>NUCLEOTIDE SEQUENCE [LARGE SCALE GENOMIC DNA]</scope>
    <source>
        <strain evidence="4">ATCC 35185</strain>
        <strain evidence="5">ATCC 35185 / DSM 20758 / VPI D19B-28</strain>
    </source>
</reference>
<sequence length="98" mass="11427">MEMATESKRRGHRLDWFVVVILCVLGYFSYTMIDQQIHLNELDRDCAAAQQRLETAQRENAELKDLKAKLDDPVYIEKTAREELGMTHEGELPYIAKK</sequence>
<keyword evidence="2" id="KW-0472">Membrane</keyword>
<dbReference type="InterPro" id="IPR007060">
    <property type="entry name" value="FtsL/DivIC"/>
</dbReference>
<feature type="transmembrane region" description="Helical" evidence="2">
    <location>
        <begin position="12"/>
        <end position="30"/>
    </location>
</feature>
<dbReference type="STRING" id="546271.Selsp_0884"/>
<evidence type="ECO:0000313" key="4">
    <source>
        <dbReference type="EMBL" id="EEX76866.1"/>
    </source>
</evidence>
<dbReference type="EMBL" id="ACKP02000040">
    <property type="protein sequence ID" value="EEX76866.1"/>
    <property type="molecule type" value="Genomic_DNA"/>
</dbReference>
<evidence type="ECO:0000313" key="6">
    <source>
        <dbReference type="Proteomes" id="UP000011124"/>
    </source>
</evidence>
<feature type="coiled-coil region" evidence="1">
    <location>
        <begin position="39"/>
        <end position="69"/>
    </location>
</feature>
<dbReference type="AlphaFoldDB" id="C9LW63"/>
<keyword evidence="2" id="KW-0812">Transmembrane</keyword>
<dbReference type="HOGENOM" id="CLU_134863_4_2_9"/>
<proteinExistence type="predicted"/>
<name>C9LW63_SELS3</name>
<dbReference type="Pfam" id="PF04977">
    <property type="entry name" value="DivIC"/>
    <property type="match status" value="1"/>
</dbReference>
<keyword evidence="2" id="KW-1133">Transmembrane helix</keyword>
<evidence type="ECO:0000256" key="2">
    <source>
        <dbReference type="SAM" id="Phobius"/>
    </source>
</evidence>
<keyword evidence="6" id="KW-1185">Reference proteome</keyword>
<dbReference type="Proteomes" id="UP000011124">
    <property type="component" value="Chromosome"/>
</dbReference>
<protein>
    <submittedName>
        <fullName evidence="4">Septum formation initiator</fullName>
    </submittedName>
</protein>
<evidence type="ECO:0000313" key="5">
    <source>
        <dbReference type="Proteomes" id="UP000003505"/>
    </source>
</evidence>
<dbReference type="EMBL" id="CP002637">
    <property type="protein sequence ID" value="AEB99848.1"/>
    <property type="molecule type" value="Genomic_DNA"/>
</dbReference>
<dbReference type="OrthoDB" id="9815382at2"/>
<evidence type="ECO:0000313" key="3">
    <source>
        <dbReference type="EMBL" id="AEB99848.1"/>
    </source>
</evidence>
<dbReference type="Proteomes" id="UP000003505">
    <property type="component" value="Unassembled WGS sequence"/>
</dbReference>
<dbReference type="eggNOG" id="COG2919">
    <property type="taxonomic scope" value="Bacteria"/>
</dbReference>
<keyword evidence="1" id="KW-0175">Coiled coil</keyword>
<organism evidence="4 5">
    <name type="scientific">Selenomonas sputigena (strain ATCC 35185 / DSM 20758 / CCUG 44933 / VPI D19B-28)</name>
    <dbReference type="NCBI Taxonomy" id="546271"/>
    <lineage>
        <taxon>Bacteria</taxon>
        <taxon>Bacillati</taxon>
        <taxon>Bacillota</taxon>
        <taxon>Negativicutes</taxon>
        <taxon>Selenomonadales</taxon>
        <taxon>Selenomonadaceae</taxon>
        <taxon>Selenomonas</taxon>
    </lineage>
</organism>
<gene>
    <name evidence="3" type="ordered locus">Selsp_0884</name>
    <name evidence="4" type="ORF">SELSPUOL_01717</name>
</gene>
<dbReference type="KEGG" id="ssg:Selsp_0884"/>
<reference evidence="3 6" key="2">
    <citation type="submission" date="2011-04" db="EMBL/GenBank/DDBJ databases">
        <title>The complete genome of Selenomonas sputigena DSM 20758.</title>
        <authorList>
            <consortium name="US DOE Joint Genome Institute (JGI-PGF)"/>
            <person name="Lucas S."/>
            <person name="Copeland A."/>
            <person name="Lapidus A."/>
            <person name="Bruce D."/>
            <person name="Goodwin L."/>
            <person name="Pitluck S."/>
            <person name="Peters L."/>
            <person name="Kyrpides N."/>
            <person name="Mavromatis K."/>
            <person name="Ivanova N."/>
            <person name="Ovchinnikova G."/>
            <person name="Teshima H."/>
            <person name="Detter J.C."/>
            <person name="Tapia R."/>
            <person name="Han C."/>
            <person name="Land M."/>
            <person name="Hauser L."/>
            <person name="Markowitz V."/>
            <person name="Cheng J.-F."/>
            <person name="Hugenholtz P."/>
            <person name="Woyke T."/>
            <person name="Wu D."/>
            <person name="Gronow S."/>
            <person name="Wellnitz S."/>
            <person name="Schneider S."/>
            <person name="Klenk H.-P."/>
            <person name="Eisen J.A."/>
        </authorList>
    </citation>
    <scope>NUCLEOTIDE SEQUENCE [LARGE SCALE GENOMIC DNA]</scope>
    <source>
        <strain evidence="3">ATCC 35185</strain>
        <strain evidence="6">ATCC 35185 / DSM 20758 / VPI D19B-28</strain>
    </source>
</reference>